<dbReference type="EMBL" id="SSXK01000001">
    <property type="protein sequence ID" value="TII06105.1"/>
    <property type="molecule type" value="Genomic_DNA"/>
</dbReference>
<gene>
    <name evidence="3" type="ORF">E8L09_00020</name>
</gene>
<feature type="domain" description="DUF1648" evidence="2">
    <location>
        <begin position="15"/>
        <end position="61"/>
    </location>
</feature>
<keyword evidence="1" id="KW-0472">Membrane</keyword>
<feature type="transmembrane region" description="Helical" evidence="1">
    <location>
        <begin position="9"/>
        <end position="30"/>
    </location>
</feature>
<dbReference type="Pfam" id="PF07853">
    <property type="entry name" value="DUF1648"/>
    <property type="match status" value="1"/>
</dbReference>
<evidence type="ECO:0000313" key="3">
    <source>
        <dbReference type="EMBL" id="TII06105.1"/>
    </source>
</evidence>
<evidence type="ECO:0000313" key="4">
    <source>
        <dbReference type="Proteomes" id="UP000306426"/>
    </source>
</evidence>
<dbReference type="RefSeq" id="WP_136670069.1">
    <property type="nucleotide sequence ID" value="NZ_JAFFHF010000002.1"/>
</dbReference>
<protein>
    <submittedName>
        <fullName evidence="3">DUF1648 domain-containing protein</fullName>
    </submittedName>
</protein>
<feature type="transmembrane region" description="Helical" evidence="1">
    <location>
        <begin position="86"/>
        <end position="106"/>
    </location>
</feature>
<evidence type="ECO:0000256" key="1">
    <source>
        <dbReference type="SAM" id="Phobius"/>
    </source>
</evidence>
<feature type="transmembrane region" description="Helical" evidence="1">
    <location>
        <begin position="50"/>
        <end position="74"/>
    </location>
</feature>
<keyword evidence="1" id="KW-0812">Transmembrane</keyword>
<sequence>MKKIDIKTLLATSSIFLLIAVLMICYYKALPDTMVTHFGVNGEPNGSMPKYMVTILTPLLFFYVHLFICVLFDVKGIGKTPVIRVVKWLFPLLALIIQVALLRFNLGGELDYRRLVIGLLAVYYMVIGNYLPKEELDSKTNEIERKGRKHVGYFLIIGGLLQLVSLLGSPTLSILVMILFGISVVSLSIYYAYLHFKTAS</sequence>
<organism evidence="3 4">
    <name type="scientific">Streptococcus suis</name>
    <dbReference type="NCBI Taxonomy" id="1307"/>
    <lineage>
        <taxon>Bacteria</taxon>
        <taxon>Bacillati</taxon>
        <taxon>Bacillota</taxon>
        <taxon>Bacilli</taxon>
        <taxon>Lactobacillales</taxon>
        <taxon>Streptococcaceae</taxon>
        <taxon>Streptococcus</taxon>
    </lineage>
</organism>
<feature type="transmembrane region" description="Helical" evidence="1">
    <location>
        <begin position="112"/>
        <end position="131"/>
    </location>
</feature>
<accession>A0A4V4RY43</accession>
<reference evidence="3 4" key="1">
    <citation type="submission" date="2019-04" db="EMBL/GenBank/DDBJ databases">
        <title>Genome analysis of Streptococcus suis strain WUSS286.</title>
        <authorList>
            <person name="Chen H."/>
            <person name="Gao X."/>
            <person name="Wu Z."/>
        </authorList>
    </citation>
    <scope>NUCLEOTIDE SEQUENCE [LARGE SCALE GENOMIC DNA]</scope>
    <source>
        <strain evidence="3 4">WUSS286</strain>
    </source>
</reference>
<dbReference type="PANTHER" id="PTHR37810:SF5">
    <property type="entry name" value="IMMUNITY PROTEIN SDPI"/>
    <property type="match status" value="1"/>
</dbReference>
<feature type="transmembrane region" description="Helical" evidence="1">
    <location>
        <begin position="174"/>
        <end position="194"/>
    </location>
</feature>
<dbReference type="InterPro" id="IPR012867">
    <property type="entry name" value="DUF1648"/>
</dbReference>
<comment type="caution">
    <text evidence="3">The sequence shown here is derived from an EMBL/GenBank/DDBJ whole genome shotgun (WGS) entry which is preliminary data.</text>
</comment>
<dbReference type="Proteomes" id="UP000306426">
    <property type="component" value="Unassembled WGS sequence"/>
</dbReference>
<dbReference type="AlphaFoldDB" id="A0A4V4RY43"/>
<name>A0A4V4RY43_STRSU</name>
<evidence type="ECO:0000259" key="2">
    <source>
        <dbReference type="Pfam" id="PF07853"/>
    </source>
</evidence>
<dbReference type="PANTHER" id="PTHR37810">
    <property type="entry name" value="IMMUNITY PROTEIN SDPI"/>
    <property type="match status" value="1"/>
</dbReference>
<feature type="transmembrane region" description="Helical" evidence="1">
    <location>
        <begin position="151"/>
        <end position="168"/>
    </location>
</feature>
<keyword evidence="1" id="KW-1133">Transmembrane helix</keyword>
<dbReference type="GO" id="GO:0009636">
    <property type="term" value="P:response to toxic substance"/>
    <property type="evidence" value="ECO:0007669"/>
    <property type="project" value="TreeGrafter"/>
</dbReference>
<proteinExistence type="predicted"/>